<dbReference type="Gene3D" id="2.40.30.10">
    <property type="entry name" value="Translation factors"/>
    <property type="match status" value="1"/>
</dbReference>
<dbReference type="PROSITE" id="PS51384">
    <property type="entry name" value="FAD_FR"/>
    <property type="match status" value="1"/>
</dbReference>
<dbReference type="Pfam" id="PF04954">
    <property type="entry name" value="SIP"/>
    <property type="match status" value="1"/>
</dbReference>
<evidence type="ECO:0000259" key="2">
    <source>
        <dbReference type="PROSITE" id="PS51384"/>
    </source>
</evidence>
<evidence type="ECO:0000256" key="1">
    <source>
        <dbReference type="SAM" id="MobiDB-lite"/>
    </source>
</evidence>
<dbReference type="InterPro" id="IPR039261">
    <property type="entry name" value="FNR_nucleotide-bd"/>
</dbReference>
<gene>
    <name evidence="3" type="ORF">J2S43_002041</name>
</gene>
<dbReference type="InterPro" id="IPR017927">
    <property type="entry name" value="FAD-bd_FR_type"/>
</dbReference>
<feature type="compositionally biased region" description="Low complexity" evidence="1">
    <location>
        <begin position="1"/>
        <end position="12"/>
    </location>
</feature>
<dbReference type="InterPro" id="IPR039374">
    <property type="entry name" value="SIP_fam"/>
</dbReference>
<evidence type="ECO:0000313" key="4">
    <source>
        <dbReference type="Proteomes" id="UP001240984"/>
    </source>
</evidence>
<name>A0ABT9MQ25_9ACTN</name>
<dbReference type="InterPro" id="IPR013113">
    <property type="entry name" value="SIP_FAD-bd"/>
</dbReference>
<dbReference type="SUPFAM" id="SSF63380">
    <property type="entry name" value="Riboflavin synthase domain-like"/>
    <property type="match status" value="1"/>
</dbReference>
<keyword evidence="4" id="KW-1185">Reference proteome</keyword>
<organism evidence="3 4">
    <name type="scientific">Catenuloplanes nepalensis</name>
    <dbReference type="NCBI Taxonomy" id="587533"/>
    <lineage>
        <taxon>Bacteria</taxon>
        <taxon>Bacillati</taxon>
        <taxon>Actinomycetota</taxon>
        <taxon>Actinomycetes</taxon>
        <taxon>Micromonosporales</taxon>
        <taxon>Micromonosporaceae</taxon>
        <taxon>Catenuloplanes</taxon>
    </lineage>
</organism>
<dbReference type="InterPro" id="IPR007037">
    <property type="entry name" value="SIP_rossman_dom"/>
</dbReference>
<evidence type="ECO:0000313" key="3">
    <source>
        <dbReference type="EMBL" id="MDP9793529.1"/>
    </source>
</evidence>
<proteinExistence type="predicted"/>
<dbReference type="EMBL" id="JAUSRA010000001">
    <property type="protein sequence ID" value="MDP9793529.1"/>
    <property type="molecule type" value="Genomic_DNA"/>
</dbReference>
<feature type="domain" description="FAD-binding FR-type" evidence="2">
    <location>
        <begin position="28"/>
        <end position="147"/>
    </location>
</feature>
<dbReference type="Gene3D" id="3.40.50.80">
    <property type="entry name" value="Nucleotide-binding domain of ferredoxin-NADP reductase (FNR) module"/>
    <property type="match status" value="1"/>
</dbReference>
<dbReference type="InterPro" id="IPR017938">
    <property type="entry name" value="Riboflavin_synthase-like_b-brl"/>
</dbReference>
<dbReference type="Proteomes" id="UP001240984">
    <property type="component" value="Unassembled WGS sequence"/>
</dbReference>
<sequence>MTQPAGRGTAAREGGRGAGLVRRVSHQERRRRLEVLRVEELGPAMRRIVLGGPELEADFPWLPLASADHVRVVVPDETTGELTLPAPGRRDATAIRDYTPRRFDAAAGELTIDFVLHAHGPAGRWATTAAPGSALGVIGPRVGQVFPADCDDYLLIADETGLPASERFLEELPPEAIIRVLVLAEGPERELGGGRAAEIRWLGAVPEATVLEAVAAIPIVPGSFVWGAGEAAVMRTLRTHLRHDRGLPAERVAVRGYWREGTAGSSGD</sequence>
<comment type="caution">
    <text evidence="3">The sequence shown here is derived from an EMBL/GenBank/DDBJ whole genome shotgun (WGS) entry which is preliminary data.</text>
</comment>
<dbReference type="RefSeq" id="WP_306828584.1">
    <property type="nucleotide sequence ID" value="NZ_JAUSRA010000001.1"/>
</dbReference>
<reference evidence="3 4" key="1">
    <citation type="submission" date="2023-07" db="EMBL/GenBank/DDBJ databases">
        <title>Sequencing the genomes of 1000 actinobacteria strains.</title>
        <authorList>
            <person name="Klenk H.-P."/>
        </authorList>
    </citation>
    <scope>NUCLEOTIDE SEQUENCE [LARGE SCALE GENOMIC DNA]</scope>
    <source>
        <strain evidence="3 4">DSM 44710</strain>
    </source>
</reference>
<protein>
    <submittedName>
        <fullName evidence="3">NADPH-dependent ferric siderophore reductase</fullName>
    </submittedName>
</protein>
<accession>A0ABT9MQ25</accession>
<feature type="region of interest" description="Disordered" evidence="1">
    <location>
        <begin position="1"/>
        <end position="24"/>
    </location>
</feature>
<dbReference type="PANTHER" id="PTHR30157:SF0">
    <property type="entry name" value="NADPH-DEPENDENT FERRIC-CHELATE REDUCTASE"/>
    <property type="match status" value="1"/>
</dbReference>
<dbReference type="CDD" id="cd06193">
    <property type="entry name" value="siderophore_interacting"/>
    <property type="match status" value="1"/>
</dbReference>
<dbReference type="PANTHER" id="PTHR30157">
    <property type="entry name" value="FERRIC REDUCTASE, NADPH-DEPENDENT"/>
    <property type="match status" value="1"/>
</dbReference>
<dbReference type="Pfam" id="PF08021">
    <property type="entry name" value="FAD_binding_9"/>
    <property type="match status" value="1"/>
</dbReference>